<feature type="transmembrane region" description="Helical" evidence="1">
    <location>
        <begin position="122"/>
        <end position="140"/>
    </location>
</feature>
<dbReference type="EMBL" id="JACVVK020000089">
    <property type="protein sequence ID" value="KAK7493857.1"/>
    <property type="molecule type" value="Genomic_DNA"/>
</dbReference>
<keyword evidence="1" id="KW-0812">Transmembrane</keyword>
<evidence type="ECO:0000313" key="3">
    <source>
        <dbReference type="Proteomes" id="UP001519460"/>
    </source>
</evidence>
<evidence type="ECO:0000313" key="2">
    <source>
        <dbReference type="EMBL" id="KAK7493857.1"/>
    </source>
</evidence>
<dbReference type="InterPro" id="IPR036259">
    <property type="entry name" value="MFS_trans_sf"/>
</dbReference>
<dbReference type="Proteomes" id="UP001519460">
    <property type="component" value="Unassembled WGS sequence"/>
</dbReference>
<accession>A0ABD0L499</accession>
<evidence type="ECO:0000256" key="1">
    <source>
        <dbReference type="SAM" id="Phobius"/>
    </source>
</evidence>
<keyword evidence="3" id="KW-1185">Reference proteome</keyword>
<name>A0ABD0L499_9CAEN</name>
<dbReference type="SUPFAM" id="SSF103473">
    <property type="entry name" value="MFS general substrate transporter"/>
    <property type="match status" value="1"/>
</dbReference>
<keyword evidence="1" id="KW-1133">Transmembrane helix</keyword>
<reference evidence="2 3" key="1">
    <citation type="journal article" date="2023" name="Sci. Data">
        <title>Genome assembly of the Korean intertidal mud-creeper Batillaria attramentaria.</title>
        <authorList>
            <person name="Patra A.K."/>
            <person name="Ho P.T."/>
            <person name="Jun S."/>
            <person name="Lee S.J."/>
            <person name="Kim Y."/>
            <person name="Won Y.J."/>
        </authorList>
    </citation>
    <scope>NUCLEOTIDE SEQUENCE [LARGE SCALE GENOMIC DNA]</scope>
    <source>
        <strain evidence="2">Wonlab-2016</strain>
    </source>
</reference>
<keyword evidence="1" id="KW-0472">Membrane</keyword>
<gene>
    <name evidence="2" type="ORF">BaRGS_00014998</name>
</gene>
<dbReference type="Gene3D" id="1.20.1250.20">
    <property type="entry name" value="MFS general substrate transporter like domains"/>
    <property type="match status" value="1"/>
</dbReference>
<dbReference type="AlphaFoldDB" id="A0ABD0L499"/>
<comment type="caution">
    <text evidence="2">The sequence shown here is derived from an EMBL/GenBank/DDBJ whole genome shotgun (WGS) entry which is preliminary data.</text>
</comment>
<protein>
    <submittedName>
        <fullName evidence="2">Uncharacterized protein</fullName>
    </submittedName>
</protein>
<feature type="transmembrane region" description="Helical" evidence="1">
    <location>
        <begin position="87"/>
        <end position="110"/>
    </location>
</feature>
<sequence length="143" mass="15469">MGWPCLHVQCDRFLVSAGPKTELLVFSTVQVGLLAALRLTDEQYVFYVTSAVYGVFRSMMYTIPFMLANEMCQEEAKSLTGAGKVKVGTTMALVTSMMPLAYVVVCSMAGPLMDATGDPGAPMFYGAACTVMGAAVFVFYQQR</sequence>
<organism evidence="2 3">
    <name type="scientific">Batillaria attramentaria</name>
    <dbReference type="NCBI Taxonomy" id="370345"/>
    <lineage>
        <taxon>Eukaryota</taxon>
        <taxon>Metazoa</taxon>
        <taxon>Spiralia</taxon>
        <taxon>Lophotrochozoa</taxon>
        <taxon>Mollusca</taxon>
        <taxon>Gastropoda</taxon>
        <taxon>Caenogastropoda</taxon>
        <taxon>Sorbeoconcha</taxon>
        <taxon>Cerithioidea</taxon>
        <taxon>Batillariidae</taxon>
        <taxon>Batillaria</taxon>
    </lineage>
</organism>
<proteinExistence type="predicted"/>
<feature type="transmembrane region" description="Helical" evidence="1">
    <location>
        <begin position="44"/>
        <end position="67"/>
    </location>
</feature>